<feature type="coiled-coil region" evidence="2">
    <location>
        <begin position="123"/>
        <end position="164"/>
    </location>
</feature>
<accession>A0ABT4W1I3</accession>
<evidence type="ECO:0000256" key="1">
    <source>
        <dbReference type="ARBA" id="ARBA00009477"/>
    </source>
</evidence>
<feature type="domain" description="CusB-like beta-barrel" evidence="3">
    <location>
        <begin position="262"/>
        <end position="330"/>
    </location>
</feature>
<sequence>MRLFPILAAVTVICLLYLVIFQREALLEGLGTSPAEQNEAVERPAANSDVGNDAGVSVVAIHSQARQIEGAVLVRGRTEASRRVVIRSETSGQVTSNRLNKGGLVKTGDILCHLDQGTREAGLAEASARLAEARAREPEAEARVIEAKARLDEALINLNAAEKLSEGGFASDSRVANARASVEAARAGVIAAQSGASTSSAAIQSAESAVATAQRELERIEITAPLDGILESDSAELGSLLQPGAECATLIQLNPIRLVGFVPELMVDFVAVGATVQARLANGEEITGLVTYIADSSDPNTRTFRVEVEADNSDRGLREGRTVEIAIASAGRQAHLLPQSALTLDDEGRLGVRIVTENGRAGFAPVEMVRDSREGVWVTGLADEAKVIVIGHHYVTDDVLVDVTMQEPDA</sequence>
<organism evidence="4 5">
    <name type="scientific">Aliiroseovarius salicola</name>
    <dbReference type="NCBI Taxonomy" id="3009082"/>
    <lineage>
        <taxon>Bacteria</taxon>
        <taxon>Pseudomonadati</taxon>
        <taxon>Pseudomonadota</taxon>
        <taxon>Alphaproteobacteria</taxon>
        <taxon>Rhodobacterales</taxon>
        <taxon>Paracoccaceae</taxon>
        <taxon>Aliiroseovarius</taxon>
    </lineage>
</organism>
<proteinExistence type="inferred from homology"/>
<dbReference type="NCBIfam" id="TIGR01730">
    <property type="entry name" value="RND_mfp"/>
    <property type="match status" value="1"/>
</dbReference>
<evidence type="ECO:0000313" key="4">
    <source>
        <dbReference type="EMBL" id="MDA5094362.1"/>
    </source>
</evidence>
<comment type="caution">
    <text evidence="4">The sequence shown here is derived from an EMBL/GenBank/DDBJ whole genome shotgun (WGS) entry which is preliminary data.</text>
</comment>
<protein>
    <submittedName>
        <fullName evidence="4">Efflux RND transporter periplasmic adaptor subunit</fullName>
    </submittedName>
</protein>
<evidence type="ECO:0000313" key="5">
    <source>
        <dbReference type="Proteomes" id="UP001528040"/>
    </source>
</evidence>
<dbReference type="Proteomes" id="UP001528040">
    <property type="component" value="Unassembled WGS sequence"/>
</dbReference>
<evidence type="ECO:0000256" key="2">
    <source>
        <dbReference type="SAM" id="Coils"/>
    </source>
</evidence>
<dbReference type="Pfam" id="PF25954">
    <property type="entry name" value="Beta-barrel_RND_2"/>
    <property type="match status" value="1"/>
</dbReference>
<comment type="similarity">
    <text evidence="1">Belongs to the membrane fusion protein (MFP) (TC 8.A.1) family.</text>
</comment>
<dbReference type="InterPro" id="IPR006143">
    <property type="entry name" value="RND_pump_MFP"/>
</dbReference>
<dbReference type="PANTHER" id="PTHR30469">
    <property type="entry name" value="MULTIDRUG RESISTANCE PROTEIN MDTA"/>
    <property type="match status" value="1"/>
</dbReference>
<dbReference type="EMBL" id="JAQIIO010000004">
    <property type="protein sequence ID" value="MDA5094362.1"/>
    <property type="molecule type" value="Genomic_DNA"/>
</dbReference>
<dbReference type="PANTHER" id="PTHR30469:SF29">
    <property type="entry name" value="BLR2860 PROTEIN"/>
    <property type="match status" value="1"/>
</dbReference>
<name>A0ABT4W1I3_9RHOB</name>
<keyword evidence="2" id="KW-0175">Coiled coil</keyword>
<dbReference type="InterPro" id="IPR058792">
    <property type="entry name" value="Beta-barrel_RND_2"/>
</dbReference>
<keyword evidence="5" id="KW-1185">Reference proteome</keyword>
<dbReference type="Gene3D" id="2.40.50.100">
    <property type="match status" value="1"/>
</dbReference>
<reference evidence="4 5" key="1">
    <citation type="submission" date="2023-01" db="EMBL/GenBank/DDBJ databases">
        <authorList>
            <person name="Yoon J.-W."/>
        </authorList>
    </citation>
    <scope>NUCLEOTIDE SEQUENCE [LARGE SCALE GENOMIC DNA]</scope>
    <source>
        <strain evidence="4 5">KMU-50</strain>
    </source>
</reference>
<dbReference type="Gene3D" id="1.10.287.470">
    <property type="entry name" value="Helix hairpin bin"/>
    <property type="match status" value="1"/>
</dbReference>
<dbReference type="Gene3D" id="2.40.420.20">
    <property type="match status" value="1"/>
</dbReference>
<dbReference type="RefSeq" id="WP_271054066.1">
    <property type="nucleotide sequence ID" value="NZ_JAQIIO010000004.1"/>
</dbReference>
<dbReference type="Gene3D" id="2.40.30.170">
    <property type="match status" value="1"/>
</dbReference>
<gene>
    <name evidence="4" type="ORF">O2N63_09720</name>
</gene>
<dbReference type="SUPFAM" id="SSF111369">
    <property type="entry name" value="HlyD-like secretion proteins"/>
    <property type="match status" value="2"/>
</dbReference>
<evidence type="ECO:0000259" key="3">
    <source>
        <dbReference type="Pfam" id="PF25954"/>
    </source>
</evidence>